<dbReference type="AlphaFoldDB" id="A0A1I1EV22"/>
<dbReference type="InterPro" id="IPR002528">
    <property type="entry name" value="MATE_fam"/>
</dbReference>
<dbReference type="GO" id="GO:0015297">
    <property type="term" value="F:antiporter activity"/>
    <property type="evidence" value="ECO:0007669"/>
    <property type="project" value="InterPro"/>
</dbReference>
<keyword evidence="4 6" id="KW-1133">Transmembrane helix</keyword>
<feature type="transmembrane region" description="Helical" evidence="6">
    <location>
        <begin position="78"/>
        <end position="100"/>
    </location>
</feature>
<evidence type="ECO:0000313" key="8">
    <source>
        <dbReference type="Proteomes" id="UP000199058"/>
    </source>
</evidence>
<name>A0A1I1EV22_9GAMM</name>
<dbReference type="PANTHER" id="PTHR42893">
    <property type="entry name" value="PROTEIN DETOXIFICATION 44, CHLOROPLASTIC-RELATED"/>
    <property type="match status" value="1"/>
</dbReference>
<dbReference type="Proteomes" id="UP000199058">
    <property type="component" value="Unassembled WGS sequence"/>
</dbReference>
<dbReference type="CDD" id="cd13136">
    <property type="entry name" value="MATE_DinF_like"/>
    <property type="match status" value="1"/>
</dbReference>
<keyword evidence="3 6" id="KW-0812">Transmembrane</keyword>
<dbReference type="OrthoDB" id="9789527at2"/>
<feature type="transmembrane region" description="Helical" evidence="6">
    <location>
        <begin position="340"/>
        <end position="357"/>
    </location>
</feature>
<dbReference type="PANTHER" id="PTHR42893:SF46">
    <property type="entry name" value="PROTEIN DETOXIFICATION 44, CHLOROPLASTIC"/>
    <property type="match status" value="1"/>
</dbReference>
<feature type="transmembrane region" description="Helical" evidence="6">
    <location>
        <begin position="179"/>
        <end position="200"/>
    </location>
</feature>
<dbReference type="GO" id="GO:0005886">
    <property type="term" value="C:plasma membrane"/>
    <property type="evidence" value="ECO:0007669"/>
    <property type="project" value="TreeGrafter"/>
</dbReference>
<feature type="transmembrane region" description="Helical" evidence="6">
    <location>
        <begin position="254"/>
        <end position="275"/>
    </location>
</feature>
<keyword evidence="8" id="KW-1185">Reference proteome</keyword>
<accession>A0A1I1EV22</accession>
<evidence type="ECO:0000256" key="4">
    <source>
        <dbReference type="ARBA" id="ARBA00022989"/>
    </source>
</evidence>
<proteinExistence type="inferred from homology"/>
<feature type="transmembrane region" description="Helical" evidence="6">
    <location>
        <begin position="229"/>
        <end position="248"/>
    </location>
</feature>
<organism evidence="7 8">
    <name type="scientific">Marinospirillum celere</name>
    <dbReference type="NCBI Taxonomy" id="1122252"/>
    <lineage>
        <taxon>Bacteria</taxon>
        <taxon>Pseudomonadati</taxon>
        <taxon>Pseudomonadota</taxon>
        <taxon>Gammaproteobacteria</taxon>
        <taxon>Oceanospirillales</taxon>
        <taxon>Oceanospirillaceae</taxon>
        <taxon>Marinospirillum</taxon>
    </lineage>
</organism>
<feature type="transmembrane region" description="Helical" evidence="6">
    <location>
        <begin position="120"/>
        <end position="142"/>
    </location>
</feature>
<dbReference type="GO" id="GO:0042910">
    <property type="term" value="F:xenobiotic transmembrane transporter activity"/>
    <property type="evidence" value="ECO:0007669"/>
    <property type="project" value="InterPro"/>
</dbReference>
<evidence type="ECO:0000256" key="2">
    <source>
        <dbReference type="ARBA" id="ARBA00010199"/>
    </source>
</evidence>
<comment type="similarity">
    <text evidence="2">Belongs to the multi antimicrobial extrusion (MATE) (TC 2.A.66.1) family.</text>
</comment>
<feature type="transmembrane region" description="Helical" evidence="6">
    <location>
        <begin position="369"/>
        <end position="388"/>
    </location>
</feature>
<dbReference type="Pfam" id="PF01554">
    <property type="entry name" value="MatE"/>
    <property type="match status" value="2"/>
</dbReference>
<dbReference type="RefSeq" id="WP_091959572.1">
    <property type="nucleotide sequence ID" value="NZ_FOLH01000001.1"/>
</dbReference>
<dbReference type="InterPro" id="IPR044644">
    <property type="entry name" value="DinF-like"/>
</dbReference>
<evidence type="ECO:0000256" key="1">
    <source>
        <dbReference type="ARBA" id="ARBA00004141"/>
    </source>
</evidence>
<feature type="transmembrane region" description="Helical" evidence="6">
    <location>
        <begin position="296"/>
        <end position="320"/>
    </location>
</feature>
<dbReference type="STRING" id="1122252.SAMN05660443_0847"/>
<evidence type="ECO:0000256" key="3">
    <source>
        <dbReference type="ARBA" id="ARBA00022692"/>
    </source>
</evidence>
<feature type="transmembrane region" description="Helical" evidence="6">
    <location>
        <begin position="394"/>
        <end position="415"/>
    </location>
</feature>
<evidence type="ECO:0000256" key="6">
    <source>
        <dbReference type="SAM" id="Phobius"/>
    </source>
</evidence>
<reference evidence="7 8" key="1">
    <citation type="submission" date="2016-10" db="EMBL/GenBank/DDBJ databases">
        <authorList>
            <person name="de Groot N.N."/>
        </authorList>
    </citation>
    <scope>NUCLEOTIDE SEQUENCE [LARGE SCALE GENOMIC DNA]</scope>
    <source>
        <strain evidence="7 8">DSM 18438</strain>
    </source>
</reference>
<feature type="transmembrane region" description="Helical" evidence="6">
    <location>
        <begin position="149"/>
        <end position="173"/>
    </location>
</feature>
<evidence type="ECO:0000256" key="5">
    <source>
        <dbReference type="ARBA" id="ARBA00023136"/>
    </source>
</evidence>
<protein>
    <submittedName>
        <fullName evidence="7">Multidrug resistance protein, MATE family</fullName>
    </submittedName>
</protein>
<gene>
    <name evidence="7" type="ORF">SAMN05660443_0847</name>
</gene>
<dbReference type="NCBIfam" id="TIGR00797">
    <property type="entry name" value="matE"/>
    <property type="match status" value="1"/>
</dbReference>
<evidence type="ECO:0000313" key="7">
    <source>
        <dbReference type="EMBL" id="SFB90512.1"/>
    </source>
</evidence>
<dbReference type="EMBL" id="FOLH01000001">
    <property type="protein sequence ID" value="SFB90512.1"/>
    <property type="molecule type" value="Genomic_DNA"/>
</dbReference>
<comment type="subcellular location">
    <subcellularLocation>
        <location evidence="1">Membrane</location>
        <topology evidence="1">Multi-pass membrane protein</topology>
    </subcellularLocation>
</comment>
<keyword evidence="5 6" id="KW-0472">Membrane</keyword>
<feature type="transmembrane region" description="Helical" evidence="6">
    <location>
        <begin position="33"/>
        <end position="57"/>
    </location>
</feature>
<sequence length="428" mass="46865">MFRLAWPILLSNCTIPLLGLVDTAVLGHLPDGRYLAAVALGAVLFSFLYWGFGFLRMGTTGLVAQAWGREDRLALGRLLVQSLTLALLLGLALQLLRPFLPGVLSLLDGSPEAQQLATEYVAIRLWSAPAVLMQYVVLGVAIGLGRTRVVLWLLILGNGINILLDLWFVLGLGMTSQGVALATLLAEVISATAGLIWLLITCKALKVPLTRPAPDPAALKKLIQVNSDLFIRTLALLLALAFFTRQGAAQGNDVLAANAVLMQLVMLSSYLLDGFAQAVEGRFGNAFARSHQEARAVYQAGLFLSVVTALVLTLATWLGGNWLIHRLTDLEEIRLLAATYLPWLWLILPVSLWCYLYDGVFIGATWTAAMRNSLLISLGGYLLAWWLLQDYGNHGLWATFLIFNALRGLTLGWVFQQRFRHTSCDLPD</sequence>